<dbReference type="KEGG" id="ttf:THTE_3100"/>
<feature type="region of interest" description="Disordered" evidence="1">
    <location>
        <begin position="372"/>
        <end position="412"/>
    </location>
</feature>
<organism evidence="3 4">
    <name type="scientific">Thermogutta terrifontis</name>
    <dbReference type="NCBI Taxonomy" id="1331910"/>
    <lineage>
        <taxon>Bacteria</taxon>
        <taxon>Pseudomonadati</taxon>
        <taxon>Planctomycetota</taxon>
        <taxon>Planctomycetia</taxon>
        <taxon>Pirellulales</taxon>
        <taxon>Thermoguttaceae</taxon>
        <taxon>Thermogutta</taxon>
    </lineage>
</organism>
<keyword evidence="2" id="KW-0812">Transmembrane</keyword>
<feature type="compositionally biased region" description="Basic and acidic residues" evidence="1">
    <location>
        <begin position="403"/>
        <end position="412"/>
    </location>
</feature>
<evidence type="ECO:0000313" key="4">
    <source>
        <dbReference type="Proteomes" id="UP000215086"/>
    </source>
</evidence>
<gene>
    <name evidence="3" type="ORF">THTE_3100</name>
</gene>
<proteinExistence type="predicted"/>
<feature type="transmembrane region" description="Helical" evidence="2">
    <location>
        <begin position="22"/>
        <end position="43"/>
    </location>
</feature>
<dbReference type="SUPFAM" id="SSF101898">
    <property type="entry name" value="NHL repeat"/>
    <property type="match status" value="1"/>
</dbReference>
<evidence type="ECO:0000313" key="3">
    <source>
        <dbReference type="EMBL" id="ASV75702.1"/>
    </source>
</evidence>
<keyword evidence="2" id="KW-0472">Membrane</keyword>
<dbReference type="Gene3D" id="2.120.10.30">
    <property type="entry name" value="TolB, C-terminal domain"/>
    <property type="match status" value="1"/>
</dbReference>
<evidence type="ECO:0000256" key="1">
    <source>
        <dbReference type="SAM" id="MobiDB-lite"/>
    </source>
</evidence>
<dbReference type="EMBL" id="CP018477">
    <property type="protein sequence ID" value="ASV75702.1"/>
    <property type="molecule type" value="Genomic_DNA"/>
</dbReference>
<keyword evidence="4" id="KW-1185">Reference proteome</keyword>
<accession>A0A286RID5</accession>
<name>A0A286RID5_9BACT</name>
<keyword evidence="2" id="KW-1133">Transmembrane helix</keyword>
<dbReference type="InterPro" id="IPR011042">
    <property type="entry name" value="6-blade_b-propeller_TolB-like"/>
</dbReference>
<sequence>MRNHPSGEGPTTIPRGSLRQEALLALACVVVGLIIGATAVLVYRNHLRSPRTNALPERFVYTLDNYVSVPEEKIVFEPAWQLEIPGKDLRRLAVLEATAWVAVDDQLLPVALSANGGRLEEKMAVSFSPQCLAVARHSGGQDGRTGKGSDSDLLFFVGSGSRVIVVSAAGDVQSEWSFFGSKAVITDIAVAGEEVFVADAGNRVVHRVDRHGEKIAEIGHRDVDRGILGFIIPSPYFDLAWGSDGLLRVVNPGVHRVEVYTREGDLEIFWGKAGLDEAGFCGCCNPAHIALFSDGRVVTAEKGIPRVKVYSAHGELLGWVAAPEHFAPSRKWEETRDEDRLPVLDVEVFSPPETPDEQWVLILDPGRSVLEAFRPKKTGQPPTSDSAEGSAIQMKKNVNMETTARKELEPAS</sequence>
<reference evidence="3 4" key="1">
    <citation type="journal article" name="Front. Microbiol.">
        <title>Sugar Metabolism of the First Thermophilic Planctomycete Thermogutta terrifontis: Comparative Genomic and Transcriptomic Approaches.</title>
        <authorList>
            <person name="Elcheninov A.G."/>
            <person name="Menzel P."/>
            <person name="Gudbergsdottir S.R."/>
            <person name="Slesarev A.I."/>
            <person name="Kadnikov V.V."/>
            <person name="Krogh A."/>
            <person name="Bonch-Osmolovskaya E.A."/>
            <person name="Peng X."/>
            <person name="Kublanov I.V."/>
        </authorList>
    </citation>
    <scope>NUCLEOTIDE SEQUENCE [LARGE SCALE GENOMIC DNA]</scope>
    <source>
        <strain evidence="3 4">R1</strain>
    </source>
</reference>
<dbReference type="Proteomes" id="UP000215086">
    <property type="component" value="Chromosome"/>
</dbReference>
<dbReference type="AlphaFoldDB" id="A0A286RID5"/>
<protein>
    <recommendedName>
        <fullName evidence="5">NHL repeat protein</fullName>
    </recommendedName>
</protein>
<evidence type="ECO:0008006" key="5">
    <source>
        <dbReference type="Google" id="ProtNLM"/>
    </source>
</evidence>
<evidence type="ECO:0000256" key="2">
    <source>
        <dbReference type="SAM" id="Phobius"/>
    </source>
</evidence>